<keyword evidence="3" id="KW-1015">Disulfide bond</keyword>
<dbReference type="InterPro" id="IPR002919">
    <property type="entry name" value="TIL_dom"/>
</dbReference>
<evidence type="ECO:0000256" key="4">
    <source>
        <dbReference type="SAM" id="SignalP"/>
    </source>
</evidence>
<reference evidence="6" key="1">
    <citation type="submission" date="2001-07" db="EMBL/GenBank/DDBJ databases">
        <title>Identification of a male-specific nematode protein with two trypsin like inhibitor domains.</title>
        <authorList>
            <person name="Boag P.R."/>
            <person name="Ranganathan S."/>
            <person name="Newton S.E."/>
            <person name="Gasser R.B."/>
        </authorList>
    </citation>
    <scope>NUCLEOTIDE SEQUENCE</scope>
</reference>
<feature type="signal peptide" evidence="4">
    <location>
        <begin position="1"/>
        <end position="18"/>
    </location>
</feature>
<dbReference type="CDD" id="cd19941">
    <property type="entry name" value="TIL"/>
    <property type="match status" value="1"/>
</dbReference>
<proteinExistence type="evidence at transcript level"/>
<keyword evidence="1" id="KW-0646">Protease inhibitor</keyword>
<protein>
    <submittedName>
        <fullName evidence="6">Putative trypsin-like inhibitor protein</fullName>
    </submittedName>
</protein>
<keyword evidence="2" id="KW-0722">Serine protease inhibitor</keyword>
<accession>Q8ITP8</accession>
<evidence type="ECO:0000256" key="1">
    <source>
        <dbReference type="ARBA" id="ARBA00022690"/>
    </source>
</evidence>
<dbReference type="GO" id="GO:0004867">
    <property type="term" value="F:serine-type endopeptidase inhibitor activity"/>
    <property type="evidence" value="ECO:0007669"/>
    <property type="project" value="UniProtKB-KW"/>
</dbReference>
<dbReference type="InterPro" id="IPR036084">
    <property type="entry name" value="Ser_inhib-like_sf"/>
</dbReference>
<dbReference type="Gene3D" id="2.10.25.10">
    <property type="entry name" value="Laminin"/>
    <property type="match status" value="2"/>
</dbReference>
<gene>
    <name evidence="6" type="primary">mcrp</name>
</gene>
<dbReference type="SUPFAM" id="SSF57567">
    <property type="entry name" value="Serine protease inhibitors"/>
    <property type="match status" value="2"/>
</dbReference>
<dbReference type="EMBL" id="AF399936">
    <property type="protein sequence ID" value="AAN32637.1"/>
    <property type="molecule type" value="mRNA"/>
</dbReference>
<dbReference type="MEROPS" id="I08.012"/>
<dbReference type="InterPro" id="IPR051368">
    <property type="entry name" value="SerProtInhib-TIL_Domain"/>
</dbReference>
<dbReference type="PANTHER" id="PTHR23259">
    <property type="entry name" value="RIDDLE"/>
    <property type="match status" value="1"/>
</dbReference>
<evidence type="ECO:0000256" key="2">
    <source>
        <dbReference type="ARBA" id="ARBA00022900"/>
    </source>
</evidence>
<evidence type="ECO:0000313" key="6">
    <source>
        <dbReference type="EMBL" id="AAN32637.1"/>
    </source>
</evidence>
<dbReference type="AlphaFoldDB" id="Q8ITP8"/>
<feature type="chain" id="PRO_5004308740" evidence="4">
    <location>
        <begin position="19"/>
        <end position="154"/>
    </location>
</feature>
<feature type="domain" description="TIL" evidence="5">
    <location>
        <begin position="82"/>
        <end position="149"/>
    </location>
</feature>
<dbReference type="PANTHER" id="PTHR23259:SF70">
    <property type="entry name" value="ACCESSORY GLAND PROTEIN ACP62F-RELATED"/>
    <property type="match status" value="1"/>
</dbReference>
<name>Q8ITP8_OESDE</name>
<keyword evidence="4" id="KW-0732">Signal</keyword>
<evidence type="ECO:0000256" key="3">
    <source>
        <dbReference type="ARBA" id="ARBA00023157"/>
    </source>
</evidence>
<evidence type="ECO:0000259" key="5">
    <source>
        <dbReference type="Pfam" id="PF01826"/>
    </source>
</evidence>
<sequence length="154" mass="16564">MNAFTFLALAGAIALCNAALPQVRICGENEEYNPCGNHCEDTCSFTRRGCIAMCGPAACVCKEGFYRNSAGKCTKDCSKEKCPPNMIRQTCGIPVECQASCWSVLGISALDKAACEKGKCLPDACECKPGYVLRTTSYVFPECVPEESCKKSTK</sequence>
<organism evidence="6">
    <name type="scientific">Oesophagostomum dentatum</name>
    <name type="common">Nodular worm</name>
    <dbReference type="NCBI Taxonomy" id="61180"/>
    <lineage>
        <taxon>Eukaryota</taxon>
        <taxon>Metazoa</taxon>
        <taxon>Ecdysozoa</taxon>
        <taxon>Nematoda</taxon>
        <taxon>Chromadorea</taxon>
        <taxon>Rhabditida</taxon>
        <taxon>Rhabditina</taxon>
        <taxon>Rhabditomorpha</taxon>
        <taxon>Strongyloidea</taxon>
        <taxon>Strongylidae</taxon>
        <taxon>Oesophagostomum</taxon>
    </lineage>
</organism>
<dbReference type="Pfam" id="PF01826">
    <property type="entry name" value="TIL"/>
    <property type="match status" value="2"/>
</dbReference>
<feature type="domain" description="TIL" evidence="5">
    <location>
        <begin position="26"/>
        <end position="75"/>
    </location>
</feature>